<keyword evidence="3" id="KW-0812">Transmembrane</keyword>
<dbReference type="InParanoid" id="A0A7M7NSW2"/>
<keyword evidence="1" id="KW-1015">Disulfide bond</keyword>
<dbReference type="SMART" id="SM00034">
    <property type="entry name" value="CLECT"/>
    <property type="match status" value="1"/>
</dbReference>
<dbReference type="KEGG" id="spu:105440084"/>
<feature type="compositionally biased region" description="Polar residues" evidence="2">
    <location>
        <begin position="423"/>
        <end position="434"/>
    </location>
</feature>
<keyword evidence="6" id="KW-1185">Reference proteome</keyword>
<feature type="transmembrane region" description="Helical" evidence="3">
    <location>
        <begin position="18"/>
        <end position="43"/>
    </location>
</feature>
<dbReference type="PROSITE" id="PS50041">
    <property type="entry name" value="C_TYPE_LECTIN_2"/>
    <property type="match status" value="1"/>
</dbReference>
<organism evidence="5 6">
    <name type="scientific">Strongylocentrotus purpuratus</name>
    <name type="common">Purple sea urchin</name>
    <dbReference type="NCBI Taxonomy" id="7668"/>
    <lineage>
        <taxon>Eukaryota</taxon>
        <taxon>Metazoa</taxon>
        <taxon>Echinodermata</taxon>
        <taxon>Eleutherozoa</taxon>
        <taxon>Echinozoa</taxon>
        <taxon>Echinoidea</taxon>
        <taxon>Euechinoidea</taxon>
        <taxon>Echinacea</taxon>
        <taxon>Camarodonta</taxon>
        <taxon>Echinidea</taxon>
        <taxon>Strongylocentrotidae</taxon>
        <taxon>Strongylocentrotus</taxon>
    </lineage>
</organism>
<evidence type="ECO:0000256" key="2">
    <source>
        <dbReference type="SAM" id="MobiDB-lite"/>
    </source>
</evidence>
<dbReference type="EnsemblMetazoa" id="XM_030985277">
    <property type="protein sequence ID" value="XP_030841137"/>
    <property type="gene ID" value="LOC105440084"/>
</dbReference>
<dbReference type="InterPro" id="IPR016186">
    <property type="entry name" value="C-type_lectin-like/link_sf"/>
</dbReference>
<accession>A0A7M7NSW2</accession>
<dbReference type="InterPro" id="IPR050976">
    <property type="entry name" value="Snaclec"/>
</dbReference>
<dbReference type="RefSeq" id="XP_030841137.1">
    <property type="nucleotide sequence ID" value="XM_030985277.1"/>
</dbReference>
<feature type="domain" description="C-type lectin" evidence="4">
    <location>
        <begin position="56"/>
        <end position="156"/>
    </location>
</feature>
<dbReference type="InterPro" id="IPR001304">
    <property type="entry name" value="C-type_lectin-like"/>
</dbReference>
<dbReference type="Proteomes" id="UP000007110">
    <property type="component" value="Unassembled WGS sequence"/>
</dbReference>
<reference evidence="5" key="2">
    <citation type="submission" date="2021-01" db="UniProtKB">
        <authorList>
            <consortium name="EnsemblMetazoa"/>
        </authorList>
    </citation>
    <scope>IDENTIFICATION</scope>
</reference>
<dbReference type="GeneID" id="105440084"/>
<protein>
    <recommendedName>
        <fullName evidence="4">C-type lectin domain-containing protein</fullName>
    </recommendedName>
</protein>
<keyword evidence="3" id="KW-0472">Membrane</keyword>
<reference evidence="6" key="1">
    <citation type="submission" date="2015-02" db="EMBL/GenBank/DDBJ databases">
        <title>Genome sequencing for Strongylocentrotus purpuratus.</title>
        <authorList>
            <person name="Murali S."/>
            <person name="Liu Y."/>
            <person name="Vee V."/>
            <person name="English A."/>
            <person name="Wang M."/>
            <person name="Skinner E."/>
            <person name="Han Y."/>
            <person name="Muzny D.M."/>
            <person name="Worley K.C."/>
            <person name="Gibbs R.A."/>
        </authorList>
    </citation>
    <scope>NUCLEOTIDE SEQUENCE</scope>
</reference>
<dbReference type="CDD" id="cd00037">
    <property type="entry name" value="CLECT"/>
    <property type="match status" value="1"/>
</dbReference>
<evidence type="ECO:0000313" key="6">
    <source>
        <dbReference type="Proteomes" id="UP000007110"/>
    </source>
</evidence>
<dbReference type="Gene3D" id="3.10.100.10">
    <property type="entry name" value="Mannose-Binding Protein A, subunit A"/>
    <property type="match status" value="1"/>
</dbReference>
<evidence type="ECO:0000313" key="5">
    <source>
        <dbReference type="EnsemblMetazoa" id="XP_030841137"/>
    </source>
</evidence>
<sequence length="434" mass="47271">MIACACDMDGNMEGKRSIVGIVIQVPWTPFLLACIIITLAPAFHCQASCPSGSIGRLEYCYTLHSEPLSWRLAGSQCGFDGGFLTSIVNRQENDFLVESFGNLTSLAWIGMDSRGRWLDGSSSQLFYNNFRYETLNTHSCPVIDLDRNGRWNVSSCLDSRLDFICKKNKDVSGGRDSPAPTNGDDEEEVEGSSGKSNTTLKTVLTWIGVTVALVVIASCSAGNGAVGKCFCSCFIDMLAGLCGCIIKIPTRLCGWIYEWLCVIGLAIQVCFYRCLRCGGLCKRQQEGTERAESISSYEYDPEPRGALNCFYRCLKCAGLCKRRQEGTESVSSSDPEIREALNWPPLAETGPEDQSRATPSAPAEPHTDPPPAYGDVTSNRPQSTPTAPPPSPPPDNRIAPPSYDAALDPTFDIRPTNIRDETTATPSYESVARS</sequence>
<dbReference type="Pfam" id="PF00059">
    <property type="entry name" value="Lectin_C"/>
    <property type="match status" value="1"/>
</dbReference>
<evidence type="ECO:0000256" key="1">
    <source>
        <dbReference type="ARBA" id="ARBA00023157"/>
    </source>
</evidence>
<keyword evidence="3" id="KW-1133">Transmembrane helix</keyword>
<dbReference type="OrthoDB" id="441660at2759"/>
<name>A0A7M7NSW2_STRPU</name>
<feature type="region of interest" description="Disordered" evidence="2">
    <location>
        <begin position="328"/>
        <end position="434"/>
    </location>
</feature>
<dbReference type="OMA" id="WDAERIT"/>
<feature type="region of interest" description="Disordered" evidence="2">
    <location>
        <begin position="170"/>
        <end position="195"/>
    </location>
</feature>
<evidence type="ECO:0000259" key="4">
    <source>
        <dbReference type="PROSITE" id="PS50041"/>
    </source>
</evidence>
<feature type="compositionally biased region" description="Pro residues" evidence="2">
    <location>
        <begin position="386"/>
        <end position="395"/>
    </location>
</feature>
<dbReference type="PANTHER" id="PTHR22991">
    <property type="entry name" value="PROTEIN CBG13490"/>
    <property type="match status" value="1"/>
</dbReference>
<proteinExistence type="predicted"/>
<dbReference type="SUPFAM" id="SSF56436">
    <property type="entry name" value="C-type lectin-like"/>
    <property type="match status" value="1"/>
</dbReference>
<dbReference type="InterPro" id="IPR016187">
    <property type="entry name" value="CTDL_fold"/>
</dbReference>
<dbReference type="AlphaFoldDB" id="A0A7M7NSW2"/>
<evidence type="ECO:0000256" key="3">
    <source>
        <dbReference type="SAM" id="Phobius"/>
    </source>
</evidence>
<dbReference type="PANTHER" id="PTHR22991:SF40">
    <property type="entry name" value="PROTEIN CBG13490"/>
    <property type="match status" value="1"/>
</dbReference>